<dbReference type="Gene3D" id="2.30.30.140">
    <property type="match status" value="1"/>
</dbReference>
<dbReference type="VEuPathDB" id="FungiDB:CJI96_0004173"/>
<dbReference type="AlphaFoldDB" id="A0A0L0P071"/>
<sequence length="413" mass="46343">MPPKKGSKIEFEPRSMVLSKMTGFPAWPSFVMPPDMIPPAIMKAKKKTTNTCVIFIPDGDFNWMNEKSLEHLTPAKLDTYLSKVPKDKLKTKAKKKTGRTNNVAEAYIAAKGLEFDAFMEELAAQNKGVDNDEDEEEGSDGEEEVDENNEGNNDQEDEGEEAGEEDESQILDSDTKASTRSRRRGGLRSTRNGNGNAQSALETDAIEDEKESEEDTESIRSRKRTRGNSSKGPNKRIVSNSSVTDETNGSGAGSTRDGRSASPKPLSEKDRQHQLWLCRIKLQRSLIQRNQPVTPKDPKQFPPPTVDELLVARLILHRLADFPMSVELLRETKIHKVLKCILKDEDLAYNDSFKLHEKCNELLEKWNEYIESLKLEKQAKLESRLSSQAPEEPDEAASGKEKLRGANAEKVEV</sequence>
<name>A0A0L0P071_CANAR</name>
<feature type="compositionally biased region" description="Low complexity" evidence="1">
    <location>
        <begin position="187"/>
        <end position="196"/>
    </location>
</feature>
<proteinExistence type="predicted"/>
<dbReference type="Pfam" id="PF00855">
    <property type="entry name" value="PWWP"/>
    <property type="match status" value="1"/>
</dbReference>
<dbReference type="Pfam" id="PF08711">
    <property type="entry name" value="Med26"/>
    <property type="match status" value="1"/>
</dbReference>
<dbReference type="EMBL" id="LGST01000023">
    <property type="protein sequence ID" value="KND99375.1"/>
    <property type="molecule type" value="Genomic_DNA"/>
</dbReference>
<reference evidence="4" key="1">
    <citation type="journal article" date="2015" name="BMC Genomics">
        <title>Draft genome of a commonly misdiagnosed multidrug resistant pathogen Candida auris.</title>
        <authorList>
            <person name="Chatterjee S."/>
            <person name="Alampalli S.V."/>
            <person name="Nageshan R.K."/>
            <person name="Chettiar S.T."/>
            <person name="Joshi S."/>
            <person name="Tatu U.S."/>
        </authorList>
    </citation>
    <scope>NUCLEOTIDE SEQUENCE [LARGE SCALE GENOMIC DNA]</scope>
    <source>
        <strain evidence="4">6684</strain>
    </source>
</reference>
<dbReference type="SMART" id="SM00293">
    <property type="entry name" value="PWWP"/>
    <property type="match status" value="1"/>
</dbReference>
<dbReference type="InterPro" id="IPR035441">
    <property type="entry name" value="TFIIS/LEDGF_dom_sf"/>
</dbReference>
<evidence type="ECO:0000313" key="3">
    <source>
        <dbReference type="EMBL" id="KND99375.1"/>
    </source>
</evidence>
<dbReference type="SUPFAM" id="SSF47676">
    <property type="entry name" value="Conserved domain common to transcription factors TFIIS, elongin A, CRSP70"/>
    <property type="match status" value="1"/>
</dbReference>
<comment type="caution">
    <text evidence="3">The sequence shown here is derived from an EMBL/GenBank/DDBJ whole genome shotgun (WGS) entry which is preliminary data.</text>
</comment>
<feature type="compositionally biased region" description="Acidic residues" evidence="1">
    <location>
        <begin position="131"/>
        <end position="169"/>
    </location>
</feature>
<evidence type="ECO:0000256" key="1">
    <source>
        <dbReference type="SAM" id="MobiDB-lite"/>
    </source>
</evidence>
<feature type="domain" description="PWWP" evidence="2">
    <location>
        <begin position="13"/>
        <end position="74"/>
    </location>
</feature>
<dbReference type="SUPFAM" id="SSF63748">
    <property type="entry name" value="Tudor/PWWP/MBT"/>
    <property type="match status" value="1"/>
</dbReference>
<dbReference type="VEuPathDB" id="FungiDB:B9J08_005388"/>
<dbReference type="CDD" id="cd05840">
    <property type="entry name" value="PWWP_ScIOC4-like"/>
    <property type="match status" value="1"/>
</dbReference>
<dbReference type="InterPro" id="IPR000313">
    <property type="entry name" value="PWWP_dom"/>
</dbReference>
<dbReference type="VEuPathDB" id="FungiDB:QG37_03507"/>
<dbReference type="Gene3D" id="1.20.930.10">
    <property type="entry name" value="Conserved domain common to transcription factors TFIIS, elongin A, CRSP70"/>
    <property type="match status" value="1"/>
</dbReference>
<feature type="region of interest" description="Disordered" evidence="1">
    <location>
        <begin position="381"/>
        <end position="413"/>
    </location>
</feature>
<organism evidence="3 4">
    <name type="scientific">Candidozyma auris</name>
    <name type="common">Yeast</name>
    <name type="synonym">Candida auris</name>
    <dbReference type="NCBI Taxonomy" id="498019"/>
    <lineage>
        <taxon>Eukaryota</taxon>
        <taxon>Fungi</taxon>
        <taxon>Dikarya</taxon>
        <taxon>Ascomycota</taxon>
        <taxon>Saccharomycotina</taxon>
        <taxon>Pichiomycetes</taxon>
        <taxon>Metschnikowiaceae</taxon>
        <taxon>Candidozyma</taxon>
    </lineage>
</organism>
<dbReference type="InterPro" id="IPR017923">
    <property type="entry name" value="TFIIS_N"/>
</dbReference>
<dbReference type="VEuPathDB" id="FungiDB:CJI97_005471"/>
<feature type="compositionally biased region" description="Polar residues" evidence="1">
    <location>
        <begin position="227"/>
        <end position="249"/>
    </location>
</feature>
<feature type="compositionally biased region" description="Acidic residues" evidence="1">
    <location>
        <begin position="204"/>
        <end position="216"/>
    </location>
</feature>
<feature type="region of interest" description="Disordered" evidence="1">
    <location>
        <begin position="126"/>
        <end position="270"/>
    </location>
</feature>
<dbReference type="Proteomes" id="UP000037122">
    <property type="component" value="Unassembled WGS sequence"/>
</dbReference>
<protein>
    <recommendedName>
        <fullName evidence="2">PWWP domain-containing protein</fullName>
    </recommendedName>
</protein>
<feature type="compositionally biased region" description="Basic and acidic residues" evidence="1">
    <location>
        <begin position="397"/>
        <end position="413"/>
    </location>
</feature>
<evidence type="ECO:0000313" key="4">
    <source>
        <dbReference type="Proteomes" id="UP000037122"/>
    </source>
</evidence>
<evidence type="ECO:0000259" key="2">
    <source>
        <dbReference type="PROSITE" id="PS50812"/>
    </source>
</evidence>
<accession>A0A0L0P071</accession>
<dbReference type="VEuPathDB" id="FungiDB:CJJ07_003364"/>
<dbReference type="VEuPathDB" id="FungiDB:CJJ09_003967"/>
<dbReference type="InterPro" id="IPR035503">
    <property type="entry name" value="IOC4-like_PWWP"/>
</dbReference>
<dbReference type="PROSITE" id="PS50812">
    <property type="entry name" value="PWWP"/>
    <property type="match status" value="1"/>
</dbReference>
<gene>
    <name evidence="3" type="ORF">QG37_03507</name>
</gene>